<dbReference type="Proteomes" id="UP000325797">
    <property type="component" value="Chromosome"/>
</dbReference>
<keyword evidence="10" id="KW-0100">Branched-chain amino acid biosynthesis</keyword>
<dbReference type="InterPro" id="IPR036038">
    <property type="entry name" value="Aminotransferase-like"/>
</dbReference>
<keyword evidence="9" id="KW-0663">Pyridoxal phosphate</keyword>
<dbReference type="Pfam" id="PF01063">
    <property type="entry name" value="Aminotran_4"/>
    <property type="match status" value="1"/>
</dbReference>
<dbReference type="InterPro" id="IPR050571">
    <property type="entry name" value="Class-IV_PLP-Dep_Aminotrnsfr"/>
</dbReference>
<dbReference type="PANTHER" id="PTHR42743:SF11">
    <property type="entry name" value="AMINODEOXYCHORISMATE LYASE"/>
    <property type="match status" value="1"/>
</dbReference>
<organism evidence="14 15">
    <name type="scientific">Hypericibacter adhaerens</name>
    <dbReference type="NCBI Taxonomy" id="2602016"/>
    <lineage>
        <taxon>Bacteria</taxon>
        <taxon>Pseudomonadati</taxon>
        <taxon>Pseudomonadota</taxon>
        <taxon>Alphaproteobacteria</taxon>
        <taxon>Rhodospirillales</taxon>
        <taxon>Dongiaceae</taxon>
        <taxon>Hypericibacter</taxon>
    </lineage>
</organism>
<comment type="similarity">
    <text evidence="6">Belongs to the class-IV pyridoxal-phosphate-dependent aminotransferase family.</text>
</comment>
<dbReference type="EC" id="2.6.1.42" evidence="7"/>
<keyword evidence="15" id="KW-1185">Reference proteome</keyword>
<reference evidence="14 15" key="1">
    <citation type="submission" date="2019-08" db="EMBL/GenBank/DDBJ databases">
        <title>Hyperibacter terrae gen. nov., sp. nov. and Hyperibacter viscosus sp. nov., two new members in the family Rhodospirillaceae isolated from the rhizosphere of Hypericum perforatum.</title>
        <authorList>
            <person name="Noviana Z."/>
        </authorList>
    </citation>
    <scope>NUCLEOTIDE SEQUENCE [LARGE SCALE GENOMIC DNA]</scope>
    <source>
        <strain evidence="14 15">R5959</strain>
    </source>
</reference>
<evidence type="ECO:0000256" key="3">
    <source>
        <dbReference type="ARBA" id="ARBA00004824"/>
    </source>
</evidence>
<dbReference type="InterPro" id="IPR043132">
    <property type="entry name" value="BCAT-like_C"/>
</dbReference>
<evidence type="ECO:0000313" key="14">
    <source>
        <dbReference type="EMBL" id="QEX24348.1"/>
    </source>
</evidence>
<dbReference type="GO" id="GO:0005829">
    <property type="term" value="C:cytosol"/>
    <property type="evidence" value="ECO:0007669"/>
    <property type="project" value="TreeGrafter"/>
</dbReference>
<dbReference type="GO" id="GO:0008652">
    <property type="term" value="P:amino acid biosynthetic process"/>
    <property type="evidence" value="ECO:0007669"/>
    <property type="project" value="UniProtKB-ARBA"/>
</dbReference>
<keyword evidence="10" id="KW-0028">Amino-acid biosynthesis</keyword>
<comment type="cofactor">
    <cofactor evidence="1">
        <name>pyridoxal 5'-phosphate</name>
        <dbReference type="ChEBI" id="CHEBI:597326"/>
    </cofactor>
</comment>
<evidence type="ECO:0000256" key="11">
    <source>
        <dbReference type="ARBA" id="ARBA00048212"/>
    </source>
</evidence>
<evidence type="ECO:0000256" key="9">
    <source>
        <dbReference type="ARBA" id="ARBA00022898"/>
    </source>
</evidence>
<comment type="catalytic activity">
    <reaction evidence="12">
        <text>L-isoleucine + 2-oxoglutarate = (S)-3-methyl-2-oxopentanoate + L-glutamate</text>
        <dbReference type="Rhea" id="RHEA:24801"/>
        <dbReference type="ChEBI" id="CHEBI:16810"/>
        <dbReference type="ChEBI" id="CHEBI:29985"/>
        <dbReference type="ChEBI" id="CHEBI:35146"/>
        <dbReference type="ChEBI" id="CHEBI:58045"/>
        <dbReference type="EC" id="2.6.1.42"/>
    </reaction>
</comment>
<protein>
    <recommendedName>
        <fullName evidence="8">Probable branched-chain-amino-acid aminotransferase</fullName>
        <ecNumber evidence="7">2.6.1.42</ecNumber>
    </recommendedName>
</protein>
<gene>
    <name evidence="14" type="ORF">FRZ61_42890</name>
</gene>
<evidence type="ECO:0000256" key="10">
    <source>
        <dbReference type="ARBA" id="ARBA00023304"/>
    </source>
</evidence>
<dbReference type="SUPFAM" id="SSF56752">
    <property type="entry name" value="D-aminoacid aminotransferase-like PLP-dependent enzymes"/>
    <property type="match status" value="1"/>
</dbReference>
<evidence type="ECO:0000256" key="13">
    <source>
        <dbReference type="ARBA" id="ARBA00049229"/>
    </source>
</evidence>
<dbReference type="OrthoDB" id="21319at2"/>
<evidence type="ECO:0000256" key="6">
    <source>
        <dbReference type="ARBA" id="ARBA00009320"/>
    </source>
</evidence>
<evidence type="ECO:0000256" key="4">
    <source>
        <dbReference type="ARBA" id="ARBA00004931"/>
    </source>
</evidence>
<dbReference type="Gene3D" id="3.20.10.10">
    <property type="entry name" value="D-amino Acid Aminotransferase, subunit A, domain 2"/>
    <property type="match status" value="1"/>
</dbReference>
<comment type="catalytic activity">
    <reaction evidence="11">
        <text>L-valine + 2-oxoglutarate = 3-methyl-2-oxobutanoate + L-glutamate</text>
        <dbReference type="Rhea" id="RHEA:24813"/>
        <dbReference type="ChEBI" id="CHEBI:11851"/>
        <dbReference type="ChEBI" id="CHEBI:16810"/>
        <dbReference type="ChEBI" id="CHEBI:29985"/>
        <dbReference type="ChEBI" id="CHEBI:57762"/>
        <dbReference type="EC" id="2.6.1.42"/>
    </reaction>
</comment>
<dbReference type="InterPro" id="IPR043131">
    <property type="entry name" value="BCAT-like_N"/>
</dbReference>
<comment type="pathway">
    <text evidence="4">Amino-acid biosynthesis; L-valine biosynthesis; L-valine from pyruvate: step 4/4.</text>
</comment>
<dbReference type="GO" id="GO:0009082">
    <property type="term" value="P:branched-chain amino acid biosynthetic process"/>
    <property type="evidence" value="ECO:0007669"/>
    <property type="project" value="UniProtKB-KW"/>
</dbReference>
<dbReference type="PANTHER" id="PTHR42743">
    <property type="entry name" value="AMINO-ACID AMINOTRANSFERASE"/>
    <property type="match status" value="1"/>
</dbReference>
<sequence length="287" mass="31101">MGKAHEAPSINAQHFIDGKWVTGDPLLMSAWSHAIWMGAAIFDGARAFEGVTPDIDLHCQRAIRSAAALGLASPMSAGQIEEILREGIAKFPKGTPLYLRPFMWSEDGFMAPDPASTRIAISVVESPLPEPKGSSACVSKWRRPSPETAPTNAKAVALYAQAGRASADARSRGFDEAVMLDPMGHVAEFSSCNIWIAKDGAAHTPVPNGTFLAGITRSRVIKLLRQAGIEVYERSLTYQEVMDADEVFSTGNYGKVLPVTNIEGRPLQPGPVYQLARHLYWDFAHGK</sequence>
<evidence type="ECO:0000313" key="15">
    <source>
        <dbReference type="Proteomes" id="UP000325797"/>
    </source>
</evidence>
<dbReference type="GO" id="GO:0004084">
    <property type="term" value="F:branched-chain-amino-acid transaminase activity"/>
    <property type="evidence" value="ECO:0007669"/>
    <property type="project" value="UniProtKB-EC"/>
</dbReference>
<comment type="pathway">
    <text evidence="3">Amino-acid biosynthesis; L-isoleucine biosynthesis; L-isoleucine from 2-oxobutanoate: step 4/4.</text>
</comment>
<evidence type="ECO:0000256" key="8">
    <source>
        <dbReference type="ARBA" id="ARBA00014472"/>
    </source>
</evidence>
<dbReference type="Gene3D" id="3.30.470.10">
    <property type="match status" value="1"/>
</dbReference>
<evidence type="ECO:0000256" key="2">
    <source>
        <dbReference type="ARBA" id="ARBA00003109"/>
    </source>
</evidence>
<evidence type="ECO:0000256" key="12">
    <source>
        <dbReference type="ARBA" id="ARBA00048798"/>
    </source>
</evidence>
<dbReference type="NCBIfam" id="NF009896">
    <property type="entry name" value="PRK13356.1"/>
    <property type="match status" value="1"/>
</dbReference>
<evidence type="ECO:0000256" key="1">
    <source>
        <dbReference type="ARBA" id="ARBA00001933"/>
    </source>
</evidence>
<comment type="pathway">
    <text evidence="5">Amino-acid biosynthesis; L-leucine biosynthesis; L-leucine from 3-methyl-2-oxobutanoate: step 4/4.</text>
</comment>
<dbReference type="FunFam" id="3.20.10.10:FF:000002">
    <property type="entry name" value="D-alanine aminotransferase"/>
    <property type="match status" value="1"/>
</dbReference>
<dbReference type="AlphaFoldDB" id="A0A5J6N2Y8"/>
<accession>A0A5J6N2Y8</accession>
<dbReference type="KEGG" id="hadh:FRZ61_42890"/>
<comment type="catalytic activity">
    <reaction evidence="13">
        <text>L-leucine + 2-oxoglutarate = 4-methyl-2-oxopentanoate + L-glutamate</text>
        <dbReference type="Rhea" id="RHEA:18321"/>
        <dbReference type="ChEBI" id="CHEBI:16810"/>
        <dbReference type="ChEBI" id="CHEBI:17865"/>
        <dbReference type="ChEBI" id="CHEBI:29985"/>
        <dbReference type="ChEBI" id="CHEBI:57427"/>
        <dbReference type="EC" id="2.6.1.42"/>
    </reaction>
</comment>
<evidence type="ECO:0000256" key="7">
    <source>
        <dbReference type="ARBA" id="ARBA00013053"/>
    </source>
</evidence>
<proteinExistence type="inferred from homology"/>
<keyword evidence="14" id="KW-0032">Aminotransferase</keyword>
<dbReference type="InterPro" id="IPR001544">
    <property type="entry name" value="Aminotrans_IV"/>
</dbReference>
<name>A0A5J6N2Y8_9PROT</name>
<dbReference type="EMBL" id="CP042582">
    <property type="protein sequence ID" value="QEX24348.1"/>
    <property type="molecule type" value="Genomic_DNA"/>
</dbReference>
<evidence type="ECO:0000256" key="5">
    <source>
        <dbReference type="ARBA" id="ARBA00005072"/>
    </source>
</evidence>
<keyword evidence="14" id="KW-0808">Transferase</keyword>
<dbReference type="RefSeq" id="WP_151119635.1">
    <property type="nucleotide sequence ID" value="NZ_CP042582.1"/>
</dbReference>
<comment type="function">
    <text evidence="2">Acts on leucine, isoleucine and valine.</text>
</comment>